<dbReference type="InterPro" id="IPR003779">
    <property type="entry name" value="CMD-like"/>
</dbReference>
<dbReference type="SUPFAM" id="SSF69118">
    <property type="entry name" value="AhpD-like"/>
    <property type="match status" value="1"/>
</dbReference>
<evidence type="ECO:0000313" key="3">
    <source>
        <dbReference type="Proteomes" id="UP001499909"/>
    </source>
</evidence>
<organism evidence="2 3">
    <name type="scientific">Hymenobacter algoricola</name>
    <dbReference type="NCBI Taxonomy" id="486267"/>
    <lineage>
        <taxon>Bacteria</taxon>
        <taxon>Pseudomonadati</taxon>
        <taxon>Bacteroidota</taxon>
        <taxon>Cytophagia</taxon>
        <taxon>Cytophagales</taxon>
        <taxon>Hymenobacteraceae</taxon>
        <taxon>Hymenobacter</taxon>
    </lineage>
</organism>
<evidence type="ECO:0000313" key="2">
    <source>
        <dbReference type="EMBL" id="GAA3938535.1"/>
    </source>
</evidence>
<dbReference type="RefSeq" id="WP_345113825.1">
    <property type="nucleotide sequence ID" value="NZ_BAABDH010000039.1"/>
</dbReference>
<protein>
    <submittedName>
        <fullName evidence="2">Carboxymuconolactone decarboxylase family protein</fullName>
    </submittedName>
</protein>
<gene>
    <name evidence="2" type="ORF">GCM10022406_23400</name>
</gene>
<dbReference type="Gene3D" id="1.20.1290.10">
    <property type="entry name" value="AhpD-like"/>
    <property type="match status" value="1"/>
</dbReference>
<dbReference type="PANTHER" id="PTHR33930">
    <property type="entry name" value="ALKYL HYDROPEROXIDE REDUCTASE AHPD"/>
    <property type="match status" value="1"/>
</dbReference>
<reference evidence="3" key="1">
    <citation type="journal article" date="2019" name="Int. J. Syst. Evol. Microbiol.">
        <title>The Global Catalogue of Microorganisms (GCM) 10K type strain sequencing project: providing services to taxonomists for standard genome sequencing and annotation.</title>
        <authorList>
            <consortium name="The Broad Institute Genomics Platform"/>
            <consortium name="The Broad Institute Genome Sequencing Center for Infectious Disease"/>
            <person name="Wu L."/>
            <person name="Ma J."/>
        </authorList>
    </citation>
    <scope>NUCLEOTIDE SEQUENCE [LARGE SCALE GENOMIC DNA]</scope>
    <source>
        <strain evidence="3">JCM 17214</strain>
    </source>
</reference>
<dbReference type="Proteomes" id="UP001499909">
    <property type="component" value="Unassembled WGS sequence"/>
</dbReference>
<keyword evidence="3" id="KW-1185">Reference proteome</keyword>
<name>A0ABP7N8T9_9BACT</name>
<dbReference type="PANTHER" id="PTHR33930:SF2">
    <property type="entry name" value="BLR3452 PROTEIN"/>
    <property type="match status" value="1"/>
</dbReference>
<evidence type="ECO:0000259" key="1">
    <source>
        <dbReference type="Pfam" id="PF02627"/>
    </source>
</evidence>
<comment type="caution">
    <text evidence="2">The sequence shown here is derived from an EMBL/GenBank/DDBJ whole genome shotgun (WGS) entry which is preliminary data.</text>
</comment>
<dbReference type="Pfam" id="PF02627">
    <property type="entry name" value="CMD"/>
    <property type="match status" value="1"/>
</dbReference>
<dbReference type="InterPro" id="IPR029032">
    <property type="entry name" value="AhpD-like"/>
</dbReference>
<feature type="domain" description="Carboxymuconolactone decarboxylase-like" evidence="1">
    <location>
        <begin position="27"/>
        <end position="105"/>
    </location>
</feature>
<accession>A0ABP7N8T9</accession>
<proteinExistence type="predicted"/>
<dbReference type="EMBL" id="BAABDH010000039">
    <property type="protein sequence ID" value="GAA3938535.1"/>
    <property type="molecule type" value="Genomic_DNA"/>
</dbReference>
<sequence>MSQVTEFNEYRQRMNEKILAADNKVIKRFFNLDTNTYQAGAVDVKTKEMLGLACSMVLRCDDCIKYHLGKCFEEKLTDEEIYEVFAIANLIGGSIVIPHFRRAVEYWEILKDEATAPAPEHHHEV</sequence>